<dbReference type="EC" id="2.7.1.40" evidence="3 12"/>
<organism evidence="14 16">
    <name type="scientific">Flagellimonas pelagia</name>
    <dbReference type="NCBI Taxonomy" id="2306998"/>
    <lineage>
        <taxon>Bacteria</taxon>
        <taxon>Pseudomonadati</taxon>
        <taxon>Bacteroidota</taxon>
        <taxon>Flavobacteriia</taxon>
        <taxon>Flavobacteriales</taxon>
        <taxon>Flavobacteriaceae</taxon>
        <taxon>Flagellimonas</taxon>
    </lineage>
</organism>
<evidence type="ECO:0000313" key="14">
    <source>
        <dbReference type="EMBL" id="RIV44188.1"/>
    </source>
</evidence>
<dbReference type="OrthoDB" id="9812123at2"/>
<evidence type="ECO:0000256" key="5">
    <source>
        <dbReference type="ARBA" id="ARBA00022723"/>
    </source>
</evidence>
<keyword evidence="17" id="KW-1185">Reference proteome</keyword>
<feature type="domain" description="Pyruvate kinase barrel" evidence="13">
    <location>
        <begin position="353"/>
        <end position="569"/>
    </location>
</feature>
<dbReference type="GO" id="GO:0004743">
    <property type="term" value="F:pyruvate kinase activity"/>
    <property type="evidence" value="ECO:0007669"/>
    <property type="project" value="UniProtKB-EC"/>
</dbReference>
<comment type="similarity">
    <text evidence="2 12">Belongs to the pyruvate kinase family.</text>
</comment>
<keyword evidence="8" id="KW-0067">ATP-binding</keyword>
<evidence type="ECO:0000256" key="10">
    <source>
        <dbReference type="ARBA" id="ARBA00023152"/>
    </source>
</evidence>
<evidence type="ECO:0000256" key="8">
    <source>
        <dbReference type="ARBA" id="ARBA00022840"/>
    </source>
</evidence>
<dbReference type="Pfam" id="PF00224">
    <property type="entry name" value="PK"/>
    <property type="match status" value="2"/>
</dbReference>
<dbReference type="EMBL" id="QXFI01000026">
    <property type="protein sequence ID" value="RIV44188.1"/>
    <property type="molecule type" value="Genomic_DNA"/>
</dbReference>
<dbReference type="EMBL" id="VNWK01000026">
    <property type="protein sequence ID" value="TXJ94102.1"/>
    <property type="molecule type" value="Genomic_DNA"/>
</dbReference>
<comment type="catalytic activity">
    <reaction evidence="12">
        <text>pyruvate + ATP = phosphoenolpyruvate + ADP + H(+)</text>
        <dbReference type="Rhea" id="RHEA:18157"/>
        <dbReference type="ChEBI" id="CHEBI:15361"/>
        <dbReference type="ChEBI" id="CHEBI:15378"/>
        <dbReference type="ChEBI" id="CHEBI:30616"/>
        <dbReference type="ChEBI" id="CHEBI:58702"/>
        <dbReference type="ChEBI" id="CHEBI:456216"/>
        <dbReference type="EC" id="2.7.1.40"/>
    </reaction>
</comment>
<evidence type="ECO:0000259" key="13">
    <source>
        <dbReference type="Pfam" id="PF00224"/>
    </source>
</evidence>
<evidence type="ECO:0000313" key="16">
    <source>
        <dbReference type="Proteomes" id="UP000266691"/>
    </source>
</evidence>
<dbReference type="SUPFAM" id="SSF50800">
    <property type="entry name" value="PK beta-barrel domain-like"/>
    <property type="match status" value="1"/>
</dbReference>
<comment type="caution">
    <text evidence="14">The sequence shown here is derived from an EMBL/GenBank/DDBJ whole genome shotgun (WGS) entry which is preliminary data.</text>
</comment>
<keyword evidence="11" id="KW-0670">Pyruvate</keyword>
<evidence type="ECO:0000313" key="15">
    <source>
        <dbReference type="EMBL" id="TXJ94102.1"/>
    </source>
</evidence>
<keyword evidence="4 12" id="KW-0808">Transferase</keyword>
<evidence type="ECO:0000256" key="6">
    <source>
        <dbReference type="ARBA" id="ARBA00022741"/>
    </source>
</evidence>
<keyword evidence="10 12" id="KW-0324">Glycolysis</keyword>
<dbReference type="GO" id="GO:0000287">
    <property type="term" value="F:magnesium ion binding"/>
    <property type="evidence" value="ECO:0007669"/>
    <property type="project" value="InterPro"/>
</dbReference>
<evidence type="ECO:0000256" key="9">
    <source>
        <dbReference type="ARBA" id="ARBA00022842"/>
    </source>
</evidence>
<dbReference type="UniPathway" id="UPA00109">
    <property type="reaction ID" value="UER00188"/>
</dbReference>
<protein>
    <recommendedName>
        <fullName evidence="3 12">Pyruvate kinase</fullName>
        <ecNumber evidence="3 12">2.7.1.40</ecNumber>
    </recommendedName>
</protein>
<evidence type="ECO:0000256" key="7">
    <source>
        <dbReference type="ARBA" id="ARBA00022777"/>
    </source>
</evidence>
<dbReference type="GO" id="GO:0005524">
    <property type="term" value="F:ATP binding"/>
    <property type="evidence" value="ECO:0007669"/>
    <property type="project" value="UniProtKB-KW"/>
</dbReference>
<accession>A0A3A1NGF6</accession>
<dbReference type="AlphaFoldDB" id="A0A3A1NGF6"/>
<dbReference type="RefSeq" id="WP_119647880.1">
    <property type="nucleotide sequence ID" value="NZ_QXFI01000026.1"/>
</dbReference>
<dbReference type="SUPFAM" id="SSF51621">
    <property type="entry name" value="Phosphoenolpyruvate/pyruvate domain"/>
    <property type="match status" value="1"/>
</dbReference>
<keyword evidence="5" id="KW-0479">Metal-binding</keyword>
<evidence type="ECO:0000256" key="1">
    <source>
        <dbReference type="ARBA" id="ARBA00004997"/>
    </source>
</evidence>
<evidence type="ECO:0000256" key="2">
    <source>
        <dbReference type="ARBA" id="ARBA00008663"/>
    </source>
</evidence>
<dbReference type="PRINTS" id="PR01050">
    <property type="entry name" value="PYRUVTKNASE"/>
</dbReference>
<evidence type="ECO:0000256" key="11">
    <source>
        <dbReference type="ARBA" id="ARBA00023317"/>
    </source>
</evidence>
<dbReference type="InterPro" id="IPR015793">
    <property type="entry name" value="Pyrv_Knase_brl"/>
</dbReference>
<reference evidence="15 17" key="2">
    <citation type="submission" date="2019-07" db="EMBL/GenBank/DDBJ databases">
        <title>Draft genome of two Muricauda strains isolated from deep sea.</title>
        <authorList>
            <person name="Sun C."/>
        </authorList>
    </citation>
    <scope>NUCLEOTIDE SEQUENCE [LARGE SCALE GENOMIC DNA]</scope>
    <source>
        <strain evidence="15 17">72</strain>
    </source>
</reference>
<gene>
    <name evidence="14" type="ORF">D2V05_11935</name>
    <name evidence="15" type="ORF">FQ017_11825</name>
</gene>
<feature type="domain" description="Pyruvate kinase barrel" evidence="13">
    <location>
        <begin position="143"/>
        <end position="266"/>
    </location>
</feature>
<evidence type="ECO:0000256" key="12">
    <source>
        <dbReference type="RuleBase" id="RU000504"/>
    </source>
</evidence>
<dbReference type="Gene3D" id="2.40.33.10">
    <property type="entry name" value="PK beta-barrel domain-like"/>
    <property type="match status" value="2"/>
</dbReference>
<dbReference type="InterPro" id="IPR001697">
    <property type="entry name" value="Pyr_Knase"/>
</dbReference>
<keyword evidence="6" id="KW-0547">Nucleotide-binding</keyword>
<dbReference type="PANTHER" id="PTHR11817">
    <property type="entry name" value="PYRUVATE KINASE"/>
    <property type="match status" value="1"/>
</dbReference>
<dbReference type="GO" id="GO:0016301">
    <property type="term" value="F:kinase activity"/>
    <property type="evidence" value="ECO:0007669"/>
    <property type="project" value="UniProtKB-KW"/>
</dbReference>
<keyword evidence="9 12" id="KW-0460">Magnesium</keyword>
<proteinExistence type="inferred from homology"/>
<dbReference type="InterPro" id="IPR015813">
    <property type="entry name" value="Pyrv/PenolPyrv_kinase-like_dom"/>
</dbReference>
<dbReference type="Proteomes" id="UP000266691">
    <property type="component" value="Unassembled WGS sequence"/>
</dbReference>
<dbReference type="InterPro" id="IPR015806">
    <property type="entry name" value="Pyrv_Knase_insert_dom_sf"/>
</dbReference>
<dbReference type="GO" id="GO:0030955">
    <property type="term" value="F:potassium ion binding"/>
    <property type="evidence" value="ECO:0007669"/>
    <property type="project" value="InterPro"/>
</dbReference>
<dbReference type="InterPro" id="IPR040442">
    <property type="entry name" value="Pyrv_kinase-like_dom_sf"/>
</dbReference>
<comment type="pathway">
    <text evidence="1 12">Carbohydrate degradation; glycolysis; pyruvate from D-glyceraldehyde 3-phosphate: step 5/5.</text>
</comment>
<dbReference type="Proteomes" id="UP000321621">
    <property type="component" value="Unassembled WGS sequence"/>
</dbReference>
<reference evidence="14 16" key="1">
    <citation type="submission" date="2018-08" db="EMBL/GenBank/DDBJ databases">
        <title>Proposal of Muricauda 72 sp.nov. and Muricauda NH166 sp.nov., isolated from seawater.</title>
        <authorList>
            <person name="Cheng H."/>
            <person name="Wu Y.-H."/>
            <person name="Guo L.-L."/>
            <person name="Xu X.-W."/>
        </authorList>
    </citation>
    <scope>NUCLEOTIDE SEQUENCE [LARGE SCALE GENOMIC DNA]</scope>
    <source>
        <strain evidence="14 16">72</strain>
    </source>
</reference>
<evidence type="ECO:0000256" key="4">
    <source>
        <dbReference type="ARBA" id="ARBA00022679"/>
    </source>
</evidence>
<keyword evidence="7 12" id="KW-0418">Kinase</keyword>
<dbReference type="NCBIfam" id="NF011314">
    <property type="entry name" value="PRK14725.1"/>
    <property type="match status" value="1"/>
</dbReference>
<name>A0A3A1NGF6_9FLAO</name>
<evidence type="ECO:0000313" key="17">
    <source>
        <dbReference type="Proteomes" id="UP000321621"/>
    </source>
</evidence>
<dbReference type="Gene3D" id="3.20.20.60">
    <property type="entry name" value="Phosphoenolpyruvate-binding domains"/>
    <property type="match status" value="2"/>
</dbReference>
<evidence type="ECO:0000256" key="3">
    <source>
        <dbReference type="ARBA" id="ARBA00012142"/>
    </source>
</evidence>
<sequence>MPATGEQLEHLAVQLDEVIHLILEQDNEKASMIDTVCPIYLESAKNLMHYATFRSLDVRGLQKSLKQLGLTRLANAEGNILGSLVNLKMMVDSLRAKNMNHENLPFLSIGEGKKLLYKHTDQIFGEHTKDRRGRIMVTQPSEAATDYDLVLGMVKNGMDCARINCAHDGPKVWESIIDNIRKAEKECSTTVKIAMDLAGPKIRTGDIGEGPKIKKFKPPKNAHGEKDMVFIKLVAEGGHELKSNEIPVDKRWMEKLHVGDDIKVKDIRGRSRKIKVVQKDKDFVLLLSPKSLTLESGAILKPLRKKLRNGMVGELPGKEQFLLLREGDHLFIGSEEEKATLPIFDTEGNLVQAGKVSCSPPEIVHKMKVGVPILFDDGKIEGIVVETASEWFKVKIVRAGEKGAKLKSEKGINVPNLDLGISGLTEKDREDLKFVAKHADIVNFSYVNNEEDVQELLDELEQLGVKNTMGVILKIETQMAYKNLIGILVSAMQAKKLGVMIARGDLALEVGWKNMAMVQEGILSFCSAAHIPVVWATQVLESLAKKGMPSRSEITDITSSVQAECVMLNKGPHIQEAIAFLDEVLVNIEASHDKKEVMLPKMEWG</sequence>
<dbReference type="InterPro" id="IPR011037">
    <property type="entry name" value="Pyrv_Knase-like_insert_dom_sf"/>
</dbReference>